<dbReference type="GO" id="GO:0006270">
    <property type="term" value="P:DNA replication initiation"/>
    <property type="evidence" value="ECO:0007669"/>
    <property type="project" value="TreeGrafter"/>
</dbReference>
<dbReference type="PANTHER" id="PTHR13561:SF20">
    <property type="entry name" value="DNA TOPOISOMERASE 2-BINDING PROTEIN 1"/>
    <property type="match status" value="1"/>
</dbReference>
<evidence type="ECO:0000313" key="5">
    <source>
        <dbReference type="Proteomes" id="UP000813444"/>
    </source>
</evidence>
<feature type="domain" description="BRCT" evidence="3">
    <location>
        <begin position="420"/>
        <end position="501"/>
    </location>
</feature>
<comment type="caution">
    <text evidence="4">The sequence shown here is derived from an EMBL/GenBank/DDBJ whole genome shotgun (WGS) entry which is preliminary data.</text>
</comment>
<evidence type="ECO:0000256" key="1">
    <source>
        <dbReference type="ARBA" id="ARBA00022737"/>
    </source>
</evidence>
<feature type="compositionally biased region" description="Basic and acidic residues" evidence="2">
    <location>
        <begin position="645"/>
        <end position="670"/>
    </location>
</feature>
<evidence type="ECO:0000256" key="2">
    <source>
        <dbReference type="SAM" id="MobiDB-lite"/>
    </source>
</evidence>
<dbReference type="AlphaFoldDB" id="A0A8K0SH16"/>
<dbReference type="InterPro" id="IPR036420">
    <property type="entry name" value="BRCT_dom_sf"/>
</dbReference>
<dbReference type="OrthoDB" id="251770at2759"/>
<gene>
    <name evidence="4" type="ORF">B0I35DRAFT_399263</name>
</gene>
<feature type="domain" description="BRCT" evidence="3">
    <location>
        <begin position="135"/>
        <end position="214"/>
    </location>
</feature>
<proteinExistence type="predicted"/>
<accession>A0A8K0SH16</accession>
<reference evidence="4" key="1">
    <citation type="journal article" date="2021" name="Nat. Commun.">
        <title>Genetic determinants of endophytism in the Arabidopsis root mycobiome.</title>
        <authorList>
            <person name="Mesny F."/>
            <person name="Miyauchi S."/>
            <person name="Thiergart T."/>
            <person name="Pickel B."/>
            <person name="Atanasova L."/>
            <person name="Karlsson M."/>
            <person name="Huettel B."/>
            <person name="Barry K.W."/>
            <person name="Haridas S."/>
            <person name="Chen C."/>
            <person name="Bauer D."/>
            <person name="Andreopoulos W."/>
            <person name="Pangilinan J."/>
            <person name="LaButti K."/>
            <person name="Riley R."/>
            <person name="Lipzen A."/>
            <person name="Clum A."/>
            <person name="Drula E."/>
            <person name="Henrissat B."/>
            <person name="Kohler A."/>
            <person name="Grigoriev I.V."/>
            <person name="Martin F.M."/>
            <person name="Hacquard S."/>
        </authorList>
    </citation>
    <scope>NUCLEOTIDE SEQUENCE</scope>
    <source>
        <strain evidence="4">MPI-CAGE-CH-0235</strain>
    </source>
</reference>
<feature type="region of interest" description="Disordered" evidence="2">
    <location>
        <begin position="778"/>
        <end position="805"/>
    </location>
</feature>
<feature type="compositionally biased region" description="Basic and acidic residues" evidence="2">
    <location>
        <begin position="612"/>
        <end position="621"/>
    </location>
</feature>
<dbReference type="GO" id="GO:0033314">
    <property type="term" value="P:mitotic DNA replication checkpoint signaling"/>
    <property type="evidence" value="ECO:0007669"/>
    <property type="project" value="TreeGrafter"/>
</dbReference>
<dbReference type="SUPFAM" id="SSF52113">
    <property type="entry name" value="BRCT domain"/>
    <property type="match status" value="4"/>
</dbReference>
<dbReference type="PANTHER" id="PTHR13561">
    <property type="entry name" value="DNA REPLICATION REGULATOR DPB11-RELATED"/>
    <property type="match status" value="1"/>
</dbReference>
<keyword evidence="5" id="KW-1185">Reference proteome</keyword>
<feature type="region of interest" description="Disordered" evidence="2">
    <location>
        <begin position="578"/>
        <end position="759"/>
    </location>
</feature>
<dbReference type="EMBL" id="JAGPNK010000016">
    <property type="protein sequence ID" value="KAH7307978.1"/>
    <property type="molecule type" value="Genomic_DNA"/>
</dbReference>
<feature type="region of interest" description="Disordered" evidence="2">
    <location>
        <begin position="277"/>
        <end position="304"/>
    </location>
</feature>
<feature type="compositionally biased region" description="Polar residues" evidence="2">
    <location>
        <begin position="672"/>
        <end position="686"/>
    </location>
</feature>
<feature type="compositionally biased region" description="Polar residues" evidence="2">
    <location>
        <begin position="286"/>
        <end position="302"/>
    </location>
</feature>
<keyword evidence="1" id="KW-0677">Repeat</keyword>
<dbReference type="CDD" id="cd17731">
    <property type="entry name" value="BRCT_TopBP1_rpt2_like"/>
    <property type="match status" value="1"/>
</dbReference>
<dbReference type="InterPro" id="IPR001357">
    <property type="entry name" value="BRCT_dom"/>
</dbReference>
<dbReference type="SMART" id="SM00292">
    <property type="entry name" value="BRCT"/>
    <property type="match status" value="4"/>
</dbReference>
<feature type="domain" description="BRCT" evidence="3">
    <location>
        <begin position="15"/>
        <end position="88"/>
    </location>
</feature>
<dbReference type="Gene3D" id="3.40.50.10190">
    <property type="entry name" value="BRCT domain"/>
    <property type="match status" value="4"/>
</dbReference>
<dbReference type="InterPro" id="IPR059215">
    <property type="entry name" value="BRCT2_TopBP1-like"/>
</dbReference>
<name>A0A8K0SH16_9HYPO</name>
<feature type="domain" description="BRCT" evidence="3">
    <location>
        <begin position="304"/>
        <end position="403"/>
    </location>
</feature>
<dbReference type="Pfam" id="PF00533">
    <property type="entry name" value="BRCT"/>
    <property type="match status" value="1"/>
</dbReference>
<dbReference type="GO" id="GO:0007095">
    <property type="term" value="P:mitotic G2 DNA damage checkpoint signaling"/>
    <property type="evidence" value="ECO:0007669"/>
    <property type="project" value="TreeGrafter"/>
</dbReference>
<dbReference type="Proteomes" id="UP000813444">
    <property type="component" value="Unassembled WGS sequence"/>
</dbReference>
<evidence type="ECO:0000259" key="3">
    <source>
        <dbReference type="PROSITE" id="PS50172"/>
    </source>
</evidence>
<protein>
    <submittedName>
        <fullName evidence="4">BRCT domain-containing protein</fullName>
    </submittedName>
</protein>
<dbReference type="CDD" id="cd18433">
    <property type="entry name" value="BRCT_Rad4_rpt3"/>
    <property type="match status" value="1"/>
</dbReference>
<feature type="compositionally biased region" description="Polar residues" evidence="2">
    <location>
        <begin position="713"/>
        <end position="732"/>
    </location>
</feature>
<organism evidence="4 5">
    <name type="scientific">Stachybotrys elegans</name>
    <dbReference type="NCBI Taxonomy" id="80388"/>
    <lineage>
        <taxon>Eukaryota</taxon>
        <taxon>Fungi</taxon>
        <taxon>Dikarya</taxon>
        <taxon>Ascomycota</taxon>
        <taxon>Pezizomycotina</taxon>
        <taxon>Sordariomycetes</taxon>
        <taxon>Hypocreomycetidae</taxon>
        <taxon>Hypocreales</taxon>
        <taxon>Stachybotryaceae</taxon>
        <taxon>Stachybotrys</taxon>
    </lineage>
</organism>
<dbReference type="PROSITE" id="PS50172">
    <property type="entry name" value="BRCT"/>
    <property type="match status" value="4"/>
</dbReference>
<dbReference type="Pfam" id="PF12738">
    <property type="entry name" value="PTCB-BRCT"/>
    <property type="match status" value="2"/>
</dbReference>
<sequence length="805" mass="89406">METSFREGSSKRPIDPSKPFKGIIACCTGIPHEERIELADKIAELGGVHKYDLTPEVTHLFVNGYNTNKYRHVASERPDIKAMDAQWVEAVRELWKHDDEIDFDALEAQYTLKPLETSGERSTSQPNSPPTRGALQICLTNFGRQRNEIADTIVANGGKHTADFTRQCTHLIVNEPEGKKYAAAKTWNIYTVTLDWLLQSIERGMILDETKFDPLLPPDQQGKGAWTKRVASAKRSRSEASLVSEDGPRKLSKTASLKLRSQGQTIWGDILAKPAPKETLADSCSDDPSVSREAQQRPSEPVQQDRGIFGDCVFRIHGFNAPRTAVLEQTIASLGGLLSPSIDDAALRPAPREPFHRFLIVPQNSQPDTHPQTTHENLYIITEFYIEQCLHKKRFHHPNDHVLGRPFPRFPIPGFDSLRICKAVFTGIELSQVGRAVTQLGGRFQDELHKETSVMVCESLKGMREDKLKFALLWGIPIVSADWLWECISTGYNVPVEDFIYPELKKHYQAKDTRKPKGAMKHISNIFTDADAELPSTDQPKPPAGAGVDTTAFEATKQKPQPRPMAQQDSTISAEFFTPPTHRVNSAPSHLDKPATSEVMSPPKPIFTRETTVPKRTESEPFPKSAAVDAKQPDRLPSAPPTIHQDAESRGTEEKRKAEEDQKRAKDAERQALTSKITSLIHSTTEGAVVQEEDASKTVPRPRRRQILGRAISNVSNGSSIASVDASKSNIDTPRPAEIADSEDEDAQPPATQLGYSDPEAQEYKAALLSRMMGENGEIKSMGSTAPRRSISMGEISGPRVLRKR</sequence>
<evidence type="ECO:0000313" key="4">
    <source>
        <dbReference type="EMBL" id="KAH7307978.1"/>
    </source>
</evidence>